<organism evidence="1 2">
    <name type="scientific">Pedobacter psychrotolerans</name>
    <dbReference type="NCBI Taxonomy" id="1843235"/>
    <lineage>
        <taxon>Bacteria</taxon>
        <taxon>Pseudomonadati</taxon>
        <taxon>Bacteroidota</taxon>
        <taxon>Sphingobacteriia</taxon>
        <taxon>Sphingobacteriales</taxon>
        <taxon>Sphingobacteriaceae</taxon>
        <taxon>Pedobacter</taxon>
    </lineage>
</organism>
<sequence length="49" mass="6020">MWTRNTDNCFIFDQSITAIRLIHLIKHELNTSIQTIHFHWFEVLYNEKT</sequence>
<dbReference type="EMBL" id="SLWO01000005">
    <property type="protein sequence ID" value="TCO23965.1"/>
    <property type="molecule type" value="Genomic_DNA"/>
</dbReference>
<dbReference type="AlphaFoldDB" id="A0A4R2HAU8"/>
<reference evidence="1 2" key="1">
    <citation type="submission" date="2019-03" db="EMBL/GenBank/DDBJ databases">
        <title>Genomic Encyclopedia of Type Strains, Phase IV (KMG-IV): sequencing the most valuable type-strain genomes for metagenomic binning, comparative biology and taxonomic classification.</title>
        <authorList>
            <person name="Goeker M."/>
        </authorList>
    </citation>
    <scope>NUCLEOTIDE SEQUENCE [LARGE SCALE GENOMIC DNA]</scope>
    <source>
        <strain evidence="1 2">DSM 103236</strain>
    </source>
</reference>
<proteinExistence type="predicted"/>
<comment type="caution">
    <text evidence="1">The sequence shown here is derived from an EMBL/GenBank/DDBJ whole genome shotgun (WGS) entry which is preliminary data.</text>
</comment>
<accession>A0A4R2HAU8</accession>
<dbReference type="Proteomes" id="UP000295684">
    <property type="component" value="Unassembled WGS sequence"/>
</dbReference>
<gene>
    <name evidence="1" type="ORF">EV200_105440</name>
</gene>
<evidence type="ECO:0000313" key="2">
    <source>
        <dbReference type="Proteomes" id="UP000295684"/>
    </source>
</evidence>
<name>A0A4R2HAU8_9SPHI</name>
<evidence type="ECO:0000313" key="1">
    <source>
        <dbReference type="EMBL" id="TCO23965.1"/>
    </source>
</evidence>
<protein>
    <submittedName>
        <fullName evidence="1">Uncharacterized protein</fullName>
    </submittedName>
</protein>